<evidence type="ECO:0000256" key="1">
    <source>
        <dbReference type="ARBA" id="ARBA00022737"/>
    </source>
</evidence>
<dbReference type="Pfam" id="PF07719">
    <property type="entry name" value="TPR_2"/>
    <property type="match status" value="1"/>
</dbReference>
<organism evidence="5 6">
    <name type="scientific">Vanilla planifolia</name>
    <name type="common">Vanilla</name>
    <dbReference type="NCBI Taxonomy" id="51239"/>
    <lineage>
        <taxon>Eukaryota</taxon>
        <taxon>Viridiplantae</taxon>
        <taxon>Streptophyta</taxon>
        <taxon>Embryophyta</taxon>
        <taxon>Tracheophyta</taxon>
        <taxon>Spermatophyta</taxon>
        <taxon>Magnoliopsida</taxon>
        <taxon>Liliopsida</taxon>
        <taxon>Asparagales</taxon>
        <taxon>Orchidaceae</taxon>
        <taxon>Vanilloideae</taxon>
        <taxon>Vanilleae</taxon>
        <taxon>Vanilla</taxon>
    </lineage>
</organism>
<feature type="region of interest" description="Disordered" evidence="4">
    <location>
        <begin position="309"/>
        <end position="334"/>
    </location>
</feature>
<dbReference type="Pfam" id="PF00515">
    <property type="entry name" value="TPR_1"/>
    <property type="match status" value="1"/>
</dbReference>
<dbReference type="InterPro" id="IPR047150">
    <property type="entry name" value="SGT"/>
</dbReference>
<dbReference type="AlphaFoldDB" id="A0A835V186"/>
<dbReference type="PANTHER" id="PTHR45831:SF2">
    <property type="entry name" value="LD24721P"/>
    <property type="match status" value="1"/>
</dbReference>
<comment type="caution">
    <text evidence="5">The sequence shown here is derived from an EMBL/GenBank/DDBJ whole genome shotgun (WGS) entry which is preliminary data.</text>
</comment>
<sequence>MERSTTVKSSAVRSDSPVCRRIVLAFIDFIKSVEPAPGADLEGLDVARECLEEVFKLKRSLCDDEINPGLLIDLFSSLKVNEERGAVKDKGSGEEHKTSLSASTSEQIKDCNNVVNQDENRNVSGADLSDELFVKFYAALDKMNFFSKSAYEIENPLRVAKATQLFHEALKEMENSGVSIIDIVSLAGIFKSKGNQSMTSKFYSEAVDLYTCAIALCDNNAVYYSNRAAAYTQLEKYTEAVEDCLKSIEIDPGYSKAYSRLGLAYYNQGNYSEALDKGFLRALQLNPDSKSIKESVKAAQRMLVETSIPANNLNSGSGHRQDSTAGQGGSASIPFVFDNSTPTEFLSTIRNVVSAATQNLHGHGDNNGNQHEHESTRTSSAEDSATQGGSSNAGIPFASFPFMNNMTIPPDIANLVNGFSAARTPPDAGSSPQNNMEGRNEPDIRVEENVNLSFSQAPEDVADALREFARNFSSTYGQERNA</sequence>
<dbReference type="SMART" id="SM00028">
    <property type="entry name" value="TPR"/>
    <property type="match status" value="3"/>
</dbReference>
<dbReference type="OrthoDB" id="7788754at2759"/>
<dbReference type="GO" id="GO:0006620">
    <property type="term" value="P:post-translational protein targeting to endoplasmic reticulum membrane"/>
    <property type="evidence" value="ECO:0007669"/>
    <property type="project" value="TreeGrafter"/>
</dbReference>
<evidence type="ECO:0000256" key="2">
    <source>
        <dbReference type="ARBA" id="ARBA00022803"/>
    </source>
</evidence>
<dbReference type="EMBL" id="JADCNL010000005">
    <property type="protein sequence ID" value="KAG0481088.1"/>
    <property type="molecule type" value="Genomic_DNA"/>
</dbReference>
<feature type="compositionally biased region" description="Polar residues" evidence="4">
    <location>
        <begin position="377"/>
        <end position="392"/>
    </location>
</feature>
<feature type="region of interest" description="Disordered" evidence="4">
    <location>
        <begin position="86"/>
        <end position="105"/>
    </location>
</feature>
<feature type="compositionally biased region" description="Polar residues" evidence="4">
    <location>
        <begin position="309"/>
        <end position="318"/>
    </location>
</feature>
<keyword evidence="2 3" id="KW-0802">TPR repeat</keyword>
<reference evidence="5 6" key="1">
    <citation type="journal article" date="2020" name="Nat. Food">
        <title>A phased Vanilla planifolia genome enables genetic improvement of flavour and production.</title>
        <authorList>
            <person name="Hasing T."/>
            <person name="Tang H."/>
            <person name="Brym M."/>
            <person name="Khazi F."/>
            <person name="Huang T."/>
            <person name="Chambers A.H."/>
        </authorList>
    </citation>
    <scope>NUCLEOTIDE SEQUENCE [LARGE SCALE GENOMIC DNA]</scope>
    <source>
        <tissue evidence="5">Leaf</tissue>
    </source>
</reference>
<evidence type="ECO:0000313" key="6">
    <source>
        <dbReference type="Proteomes" id="UP000636800"/>
    </source>
</evidence>
<dbReference type="Proteomes" id="UP000636800">
    <property type="component" value="Chromosome 5"/>
</dbReference>
<dbReference type="Gene3D" id="1.25.40.10">
    <property type="entry name" value="Tetratricopeptide repeat domain"/>
    <property type="match status" value="1"/>
</dbReference>
<feature type="repeat" description="TPR" evidence="3">
    <location>
        <begin position="221"/>
        <end position="254"/>
    </location>
</feature>
<feature type="region of interest" description="Disordered" evidence="4">
    <location>
        <begin position="359"/>
        <end position="392"/>
    </location>
</feature>
<evidence type="ECO:0000256" key="3">
    <source>
        <dbReference type="PROSITE-ProRule" id="PRU00339"/>
    </source>
</evidence>
<dbReference type="PROSITE" id="PS50005">
    <property type="entry name" value="TPR"/>
    <property type="match status" value="2"/>
</dbReference>
<feature type="region of interest" description="Disordered" evidence="4">
    <location>
        <begin position="423"/>
        <end position="442"/>
    </location>
</feature>
<name>A0A835V186_VANPL</name>
<dbReference type="PANTHER" id="PTHR45831">
    <property type="entry name" value="LD24721P"/>
    <property type="match status" value="1"/>
</dbReference>
<protein>
    <submittedName>
        <fullName evidence="5">Uncharacterized protein</fullName>
    </submittedName>
</protein>
<dbReference type="GO" id="GO:0072380">
    <property type="term" value="C:TRC complex"/>
    <property type="evidence" value="ECO:0007669"/>
    <property type="project" value="TreeGrafter"/>
</dbReference>
<proteinExistence type="predicted"/>
<dbReference type="InterPro" id="IPR013105">
    <property type="entry name" value="TPR_2"/>
</dbReference>
<keyword evidence="6" id="KW-1185">Reference proteome</keyword>
<accession>A0A835V186</accession>
<dbReference type="InterPro" id="IPR019734">
    <property type="entry name" value="TPR_rpt"/>
</dbReference>
<evidence type="ECO:0000256" key="4">
    <source>
        <dbReference type="SAM" id="MobiDB-lite"/>
    </source>
</evidence>
<dbReference type="GO" id="GO:0060090">
    <property type="term" value="F:molecular adaptor activity"/>
    <property type="evidence" value="ECO:0007669"/>
    <property type="project" value="TreeGrafter"/>
</dbReference>
<keyword evidence="1" id="KW-0677">Repeat</keyword>
<evidence type="ECO:0000313" key="5">
    <source>
        <dbReference type="EMBL" id="KAG0481088.1"/>
    </source>
</evidence>
<dbReference type="GO" id="GO:0016020">
    <property type="term" value="C:membrane"/>
    <property type="evidence" value="ECO:0007669"/>
    <property type="project" value="TreeGrafter"/>
</dbReference>
<feature type="repeat" description="TPR" evidence="3">
    <location>
        <begin position="255"/>
        <end position="289"/>
    </location>
</feature>
<gene>
    <name evidence="5" type="ORF">HPP92_011946</name>
</gene>
<dbReference type="SUPFAM" id="SSF48452">
    <property type="entry name" value="TPR-like"/>
    <property type="match status" value="1"/>
</dbReference>
<feature type="compositionally biased region" description="Basic and acidic residues" evidence="4">
    <location>
        <begin position="86"/>
        <end position="98"/>
    </location>
</feature>
<dbReference type="InterPro" id="IPR011990">
    <property type="entry name" value="TPR-like_helical_dom_sf"/>
</dbReference>